<dbReference type="PANTHER" id="PTHR43739:SF5">
    <property type="entry name" value="EXO-ALPHA-SIALIDASE"/>
    <property type="match status" value="1"/>
</dbReference>
<proteinExistence type="predicted"/>
<feature type="domain" description="Sortilin N-terminal" evidence="2">
    <location>
        <begin position="126"/>
        <end position="250"/>
    </location>
</feature>
<dbReference type="GO" id="GO:0010411">
    <property type="term" value="P:xyloglucan metabolic process"/>
    <property type="evidence" value="ECO:0007669"/>
    <property type="project" value="TreeGrafter"/>
</dbReference>
<evidence type="ECO:0000259" key="2">
    <source>
        <dbReference type="Pfam" id="PF15902"/>
    </source>
</evidence>
<evidence type="ECO:0000313" key="3">
    <source>
        <dbReference type="EMBL" id="WKN36084.1"/>
    </source>
</evidence>
<dbReference type="InterPro" id="IPR015943">
    <property type="entry name" value="WD40/YVTN_repeat-like_dom_sf"/>
</dbReference>
<dbReference type="Pfam" id="PF15902">
    <property type="entry name" value="Sortilin-Vps10"/>
    <property type="match status" value="1"/>
</dbReference>
<reference evidence="3" key="1">
    <citation type="journal article" date="2023" name="Comput. Struct. Biotechnol. J.">
        <title>Discovery of a novel marine Bacteroidetes with a rich repertoire of carbohydrate-active enzymes.</title>
        <authorList>
            <person name="Chen B."/>
            <person name="Liu G."/>
            <person name="Chen Q."/>
            <person name="Wang H."/>
            <person name="Liu L."/>
            <person name="Tang K."/>
        </authorList>
    </citation>
    <scope>NUCLEOTIDE SEQUENCE</scope>
    <source>
        <strain evidence="3">TK19036</strain>
    </source>
</reference>
<organism evidence="3">
    <name type="scientific">Roseihalotalea indica</name>
    <dbReference type="NCBI Taxonomy" id="2867963"/>
    <lineage>
        <taxon>Bacteria</taxon>
        <taxon>Pseudomonadati</taxon>
        <taxon>Bacteroidota</taxon>
        <taxon>Cytophagia</taxon>
        <taxon>Cytophagales</taxon>
        <taxon>Catalimonadaceae</taxon>
        <taxon>Roseihalotalea</taxon>
    </lineage>
</organism>
<dbReference type="InterPro" id="IPR052025">
    <property type="entry name" value="Xyloglucanase_GH74"/>
</dbReference>
<protein>
    <recommendedName>
        <fullName evidence="2">Sortilin N-terminal domain-containing protein</fullName>
    </recommendedName>
</protein>
<dbReference type="AlphaFoldDB" id="A0AA49JFV7"/>
<sequence>MIRSTLLPFIILCCLCLFLPNKISGQQFDASKFQNLRIRNVGPANMSGRITSIDAVVFNPEIIYVGAASGGVWKSENGGTAWKSVFDEAPTQNVGAVAIQQDNPSVVWVGTGEGNPRNSMNLGQGLFKSLDAGKTWQFVGLEETKTIHRILIDPSDGDVVYVGAMGDPFTPNEHRGVYKTTDGGKTWSKILFTNNQSGVGDMVMDPSNPNKIIAALYEHRRTPYSFTSGGPGSGLFMTLDGGETWQRLGEENGLPTGELGRIGIAIARSNPNRIYAKVEATKNALYRSDDGGFHWEMINDNPRFTNNRPFYFQELAVDPQDQNRLYNIYQPLSLSYDGGKSFDPVPMIPADETKGIHADFHAFWVDPNDPTFFIIGGDGGLGITHDHGESWYFPETIPVAQFYHISVDNDMPYNVYGGMQDNGNWSGPGYVWKRGGIRTLYWQYLVGGDGFYISPDSTDSRFGYGTSQNGDLYRYDKLTGYYQSIKPPAPDLDTRLRFNWNAGFARDPWNQHAAYYGSQFLHKTIDQGATWEIISPDLTTDNPEQQKQDYGGLTIDASGAEFYNSILAIAPSPIERETIWVGTDDGQVQLTRNGGEDWVNLTENVKGMPEQGWITQIQASPYDAGTAWLVVNNYRQGDYSPYLFLTRDYGKSWERIVDESDVKGYALSVIQDPTEPNLIFLGTENGLWISLDEGSSWTQFQNGFPSVSTMDLAIQERESALIVGTFGRAIWVLDDLLTLREAAAGRLKGPLTALPMNDAVQVKGLFINPPGNIWTGFHTTFEGENRPFQKTLIPFYVENVEDSTQVTAQIYNAQQQEIQSLSRSDLDTGLNYLTWKLDEKSAQLPGAYVDEETREIPVLPGTYTIVLSYAGTKDTTEVTVIPDPRFEHRPEVDEALYALRKQLDKSVAQFATSLNRLAESDTTARQVLSQLDQLNDSSHQELRKSTQSIQDKIKKLNDLAKGHRPEKQVGAWQSFETTAYSKVSDALQALRARLVIPSSQDEELVAQAEQLVENFHKKVEAFYANEWKSYRQAVTQANLSWFTSEE</sequence>
<dbReference type="CDD" id="cd15482">
    <property type="entry name" value="Sialidase_non-viral"/>
    <property type="match status" value="1"/>
</dbReference>
<dbReference type="InterPro" id="IPR031778">
    <property type="entry name" value="Sortilin_N"/>
</dbReference>
<reference evidence="3" key="2">
    <citation type="journal article" date="2024" name="Antonie Van Leeuwenhoek">
        <title>Roseihalotalea indica gen. nov., sp. nov., a halophilic Bacteroidetes from mesopelagic Southwest Indian Ocean with higher carbohydrate metabolic potential.</title>
        <authorList>
            <person name="Chen B."/>
            <person name="Zhang M."/>
            <person name="Lin D."/>
            <person name="Ye J."/>
            <person name="Tang K."/>
        </authorList>
    </citation>
    <scope>NUCLEOTIDE SEQUENCE</scope>
    <source>
        <strain evidence="3">TK19036</strain>
    </source>
</reference>
<evidence type="ECO:0000256" key="1">
    <source>
        <dbReference type="ARBA" id="ARBA00022737"/>
    </source>
</evidence>
<keyword evidence="1" id="KW-0677">Repeat</keyword>
<name>A0AA49JFV7_9BACT</name>
<dbReference type="SUPFAM" id="SSF50939">
    <property type="entry name" value="Sialidases"/>
    <property type="match status" value="2"/>
</dbReference>
<dbReference type="EMBL" id="CP120682">
    <property type="protein sequence ID" value="WKN36084.1"/>
    <property type="molecule type" value="Genomic_DNA"/>
</dbReference>
<gene>
    <name evidence="3" type="ORF">K4G66_27335</name>
</gene>
<dbReference type="InterPro" id="IPR036278">
    <property type="entry name" value="Sialidase_sf"/>
</dbReference>
<dbReference type="Gene3D" id="2.130.10.10">
    <property type="entry name" value="YVTN repeat-like/Quinoprotein amine dehydrogenase"/>
    <property type="match status" value="4"/>
</dbReference>
<accession>A0AA49JFV7</accession>
<dbReference type="PANTHER" id="PTHR43739">
    <property type="entry name" value="XYLOGLUCANASE (EUROFUNG)"/>
    <property type="match status" value="1"/>
</dbReference>